<keyword evidence="4 5" id="KW-0472">Membrane</keyword>
<dbReference type="Pfam" id="PF04932">
    <property type="entry name" value="Wzy_C"/>
    <property type="match status" value="1"/>
</dbReference>
<keyword evidence="3 5" id="KW-1133">Transmembrane helix</keyword>
<evidence type="ECO:0000256" key="5">
    <source>
        <dbReference type="SAM" id="Phobius"/>
    </source>
</evidence>
<keyword evidence="2 5" id="KW-0812">Transmembrane</keyword>
<feature type="transmembrane region" description="Helical" evidence="5">
    <location>
        <begin position="97"/>
        <end position="118"/>
    </location>
</feature>
<evidence type="ECO:0000313" key="8">
    <source>
        <dbReference type="Proteomes" id="UP000194945"/>
    </source>
</evidence>
<evidence type="ECO:0000256" key="4">
    <source>
        <dbReference type="ARBA" id="ARBA00023136"/>
    </source>
</evidence>
<dbReference type="InterPro" id="IPR007016">
    <property type="entry name" value="O-antigen_ligase-rel_domated"/>
</dbReference>
<evidence type="ECO:0000313" key="7">
    <source>
        <dbReference type="EMBL" id="OTX97808.1"/>
    </source>
</evidence>
<sequence>MIQLNRFHYITLSIFLIIVGLIFSATYTGLFISALLAITAFRDEKLGLAYLLLFIPIRPFLAAYNAGFKFIGIFIILALLCKLLLQYKHNISKLFSFHYFEIAYFLFCLFGSIVGLINGVSIKAVIMQLHTLLLFYIVFYVVSRLFFHHDDFLFFAKITFIASVIISIHGLIEKLSLRSMLLPEAWKALVLAPTNKIRIYGMAGGPNELALYLTLAFLISLYLLRNASVLMKYIVYIGLTLIATTLWLTYSRGAFLTILIFAFLYIIIQRSIPYWKTLLIVTLTSFLCATGISLMTNYFEGDSLGTKRFSEALSEETVELSKQDGRIYYVKKALEIFQDKPITGYGFGTFGDAATQTYSSPIYKIYNITWNFYSDNQYIQLLAETGILGTILILIFTFGMFSIMWPFTKEHALSPLLLYLMVGAIIGSAFYNILENNTFMLYLYLTVGYIYSRKTQKSY</sequence>
<evidence type="ECO:0000256" key="3">
    <source>
        <dbReference type="ARBA" id="ARBA00022989"/>
    </source>
</evidence>
<comment type="subcellular location">
    <subcellularLocation>
        <location evidence="1">Membrane</location>
        <topology evidence="1">Multi-pass membrane protein</topology>
    </subcellularLocation>
</comment>
<feature type="transmembrane region" description="Helical" evidence="5">
    <location>
        <begin position="124"/>
        <end position="142"/>
    </location>
</feature>
<proteinExistence type="predicted"/>
<evidence type="ECO:0000256" key="2">
    <source>
        <dbReference type="ARBA" id="ARBA00022692"/>
    </source>
</evidence>
<organism evidence="7 8">
    <name type="scientific">Bacillus wiedmannii</name>
    <dbReference type="NCBI Taxonomy" id="1890302"/>
    <lineage>
        <taxon>Bacteria</taxon>
        <taxon>Bacillati</taxon>
        <taxon>Bacillota</taxon>
        <taxon>Bacilli</taxon>
        <taxon>Bacillales</taxon>
        <taxon>Bacillaceae</taxon>
        <taxon>Bacillus</taxon>
        <taxon>Bacillus cereus group</taxon>
    </lineage>
</organism>
<dbReference type="Proteomes" id="UP000194945">
    <property type="component" value="Unassembled WGS sequence"/>
</dbReference>
<accession>A0A2C9YLK0</accession>
<feature type="transmembrane region" description="Helical" evidence="5">
    <location>
        <begin position="416"/>
        <end position="434"/>
    </location>
</feature>
<dbReference type="GO" id="GO:0016020">
    <property type="term" value="C:membrane"/>
    <property type="evidence" value="ECO:0007669"/>
    <property type="project" value="UniProtKB-SubCell"/>
</dbReference>
<feature type="transmembrane region" description="Helical" evidence="5">
    <location>
        <begin position="154"/>
        <end position="172"/>
    </location>
</feature>
<feature type="domain" description="O-antigen ligase-related" evidence="6">
    <location>
        <begin position="239"/>
        <end position="394"/>
    </location>
</feature>
<feature type="transmembrane region" description="Helical" evidence="5">
    <location>
        <begin position="381"/>
        <end position="404"/>
    </location>
</feature>
<feature type="transmembrane region" description="Helical" evidence="5">
    <location>
        <begin position="209"/>
        <end position="224"/>
    </location>
</feature>
<evidence type="ECO:0000259" key="6">
    <source>
        <dbReference type="Pfam" id="PF04932"/>
    </source>
</evidence>
<reference evidence="7 8" key="1">
    <citation type="submission" date="2016-10" db="EMBL/GenBank/DDBJ databases">
        <title>Comparative genomics of Bacillus thuringiensis reveals a path to pathogens against multiple invertebrate hosts.</title>
        <authorList>
            <person name="Zheng J."/>
            <person name="Gao Q."/>
            <person name="Liu H."/>
            <person name="Peng D."/>
            <person name="Ruan L."/>
            <person name="Sun M."/>
        </authorList>
    </citation>
    <scope>NUCLEOTIDE SEQUENCE [LARGE SCALE GENOMIC DNA]</scope>
    <source>
        <strain evidence="7">BGSC 4BK1</strain>
    </source>
</reference>
<feature type="transmembrane region" description="Helical" evidence="5">
    <location>
        <begin position="12"/>
        <end position="41"/>
    </location>
</feature>
<name>A0A2C9YLK0_9BACI</name>
<dbReference type="EMBL" id="NFDE01000002">
    <property type="protein sequence ID" value="OTX97808.1"/>
    <property type="molecule type" value="Genomic_DNA"/>
</dbReference>
<dbReference type="RefSeq" id="WP_088091999.1">
    <property type="nucleotide sequence ID" value="NZ_JARMNH010000009.1"/>
</dbReference>
<dbReference type="PANTHER" id="PTHR37422">
    <property type="entry name" value="TEICHURONIC ACID BIOSYNTHESIS PROTEIN TUAE"/>
    <property type="match status" value="1"/>
</dbReference>
<protein>
    <submittedName>
        <fullName evidence="7">Polymerase</fullName>
    </submittedName>
</protein>
<feature type="transmembrane region" description="Helical" evidence="5">
    <location>
        <begin position="236"/>
        <end position="268"/>
    </location>
</feature>
<dbReference type="InterPro" id="IPR051533">
    <property type="entry name" value="WaaL-like"/>
</dbReference>
<evidence type="ECO:0000256" key="1">
    <source>
        <dbReference type="ARBA" id="ARBA00004141"/>
    </source>
</evidence>
<dbReference type="AlphaFoldDB" id="A0A2C9YLK0"/>
<comment type="caution">
    <text evidence="7">The sequence shown here is derived from an EMBL/GenBank/DDBJ whole genome shotgun (WGS) entry which is preliminary data.</text>
</comment>
<feature type="transmembrane region" description="Helical" evidence="5">
    <location>
        <begin position="274"/>
        <end position="299"/>
    </location>
</feature>
<feature type="transmembrane region" description="Helical" evidence="5">
    <location>
        <begin position="61"/>
        <end position="85"/>
    </location>
</feature>
<dbReference type="PANTHER" id="PTHR37422:SF13">
    <property type="entry name" value="LIPOPOLYSACCHARIDE BIOSYNTHESIS PROTEIN PA4999-RELATED"/>
    <property type="match status" value="1"/>
</dbReference>
<gene>
    <name evidence="7" type="ORF">BK730_01595</name>
</gene>